<keyword evidence="1" id="KW-0812">Transmembrane</keyword>
<evidence type="ECO:0000259" key="2">
    <source>
        <dbReference type="Pfam" id="PF13524"/>
    </source>
</evidence>
<gene>
    <name evidence="3" type="ORF">NG799_19655</name>
</gene>
<accession>A0ABT2MUV1</accession>
<reference evidence="3 4" key="1">
    <citation type="journal article" date="2022" name="Front. Microbiol.">
        <title>High genomic differentiation and limited gene flow indicate recent cryptic speciation within the genus Laspinema (cyanobacteria).</title>
        <authorList>
            <person name="Stanojkovic A."/>
            <person name="Skoupy S."/>
            <person name="Skaloud P."/>
            <person name="Dvorak P."/>
        </authorList>
    </citation>
    <scope>NUCLEOTIDE SEQUENCE [LARGE SCALE GENOMIC DNA]</scope>
    <source>
        <strain evidence="3 4">D2a</strain>
    </source>
</reference>
<sequence>MNIFKAWYRNTLVPRIVFIPFWLSWLVLSLVQLVRLVVKPSRPENKPSTLCIEAGIKGWESIEFKELYASACEYLNIEQVHKIEVTPDEDYFFQIKKALDITQPTHYLYDPRTGSQHGIKGLWQSFNIAVLLCYRKITPIVLLTDLAVRTWRVQSAVVTAKTGAVVIFMSPRKIYPIFSHRRLVGPSLMPLSMNTMKFLDSLPKASTNTPSQAIFTGSLYEPRTSILQEIQAGLEQRGFTLEIKGRELGSARISDVDYWVRLKNADLVVTTANQMEQSGTDWTWIPHFLYRYLEVISCGTLLVAPEVPGIHRFFAPNEHFVSFSSVQEAIEAIEYYLINQEKREEIAKDGKHRAKALVEARSFWLSIDVALGKESLT</sequence>
<dbReference type="Gene3D" id="3.40.50.2000">
    <property type="entry name" value="Glycogen Phosphorylase B"/>
    <property type="match status" value="1"/>
</dbReference>
<dbReference type="EMBL" id="JAMXFF010000033">
    <property type="protein sequence ID" value="MCT7968528.1"/>
    <property type="molecule type" value="Genomic_DNA"/>
</dbReference>
<evidence type="ECO:0000256" key="1">
    <source>
        <dbReference type="SAM" id="Phobius"/>
    </source>
</evidence>
<keyword evidence="1" id="KW-0472">Membrane</keyword>
<organism evidence="3 4">
    <name type="scientific">Laspinema palackyanum D2a</name>
    <dbReference type="NCBI Taxonomy" id="2953684"/>
    <lineage>
        <taxon>Bacteria</taxon>
        <taxon>Bacillati</taxon>
        <taxon>Cyanobacteriota</taxon>
        <taxon>Cyanophyceae</taxon>
        <taxon>Oscillatoriophycideae</taxon>
        <taxon>Oscillatoriales</taxon>
        <taxon>Laspinemataceae</taxon>
        <taxon>Laspinema</taxon>
        <taxon>Laspinema palackyanum</taxon>
    </lineage>
</organism>
<feature type="transmembrane region" description="Helical" evidence="1">
    <location>
        <begin position="12"/>
        <end position="38"/>
    </location>
</feature>
<protein>
    <submittedName>
        <fullName evidence="3">Glycosyltransferase</fullName>
    </submittedName>
</protein>
<dbReference type="Proteomes" id="UP001525890">
    <property type="component" value="Unassembled WGS sequence"/>
</dbReference>
<keyword evidence="1" id="KW-1133">Transmembrane helix</keyword>
<evidence type="ECO:0000313" key="4">
    <source>
        <dbReference type="Proteomes" id="UP001525890"/>
    </source>
</evidence>
<proteinExistence type="predicted"/>
<name>A0ABT2MUV1_9CYAN</name>
<keyword evidence="4" id="KW-1185">Reference proteome</keyword>
<dbReference type="InterPro" id="IPR055259">
    <property type="entry name" value="YkvP/CgeB_Glyco_trans-like"/>
</dbReference>
<evidence type="ECO:0000313" key="3">
    <source>
        <dbReference type="EMBL" id="MCT7968528.1"/>
    </source>
</evidence>
<comment type="caution">
    <text evidence="3">The sequence shown here is derived from an EMBL/GenBank/DDBJ whole genome shotgun (WGS) entry which is preliminary data.</text>
</comment>
<dbReference type="RefSeq" id="WP_368008042.1">
    <property type="nucleotide sequence ID" value="NZ_JAMXFF010000033.1"/>
</dbReference>
<feature type="domain" description="Spore protein YkvP/CgeB glycosyl transferase-like" evidence="2">
    <location>
        <begin position="290"/>
        <end position="356"/>
    </location>
</feature>
<dbReference type="Pfam" id="PF13524">
    <property type="entry name" value="Glyco_trans_1_2"/>
    <property type="match status" value="1"/>
</dbReference>